<evidence type="ECO:0000256" key="7">
    <source>
        <dbReference type="PROSITE-ProRule" id="PRU01091"/>
    </source>
</evidence>
<dbReference type="GO" id="GO:0000976">
    <property type="term" value="F:transcription cis-regulatory region binding"/>
    <property type="evidence" value="ECO:0007669"/>
    <property type="project" value="TreeGrafter"/>
</dbReference>
<evidence type="ECO:0000256" key="4">
    <source>
        <dbReference type="ARBA" id="ARBA00023125"/>
    </source>
</evidence>
<dbReference type="GO" id="GO:0032993">
    <property type="term" value="C:protein-DNA complex"/>
    <property type="evidence" value="ECO:0007669"/>
    <property type="project" value="TreeGrafter"/>
</dbReference>
<feature type="modified residue" description="4-aspartylphosphate" evidence="6">
    <location>
        <position position="53"/>
    </location>
</feature>
<dbReference type="InterPro" id="IPR001867">
    <property type="entry name" value="OmpR/PhoB-type_DNA-bd"/>
</dbReference>
<dbReference type="Gene3D" id="1.10.10.10">
    <property type="entry name" value="Winged helix-like DNA-binding domain superfamily/Winged helix DNA-binding domain"/>
    <property type="match status" value="1"/>
</dbReference>
<evidence type="ECO:0000313" key="11">
    <source>
        <dbReference type="Proteomes" id="UP000011863"/>
    </source>
</evidence>
<dbReference type="SUPFAM" id="SSF46894">
    <property type="entry name" value="C-terminal effector domain of the bipartite response regulators"/>
    <property type="match status" value="1"/>
</dbReference>
<dbReference type="AlphaFoldDB" id="A0A6C7EB21"/>
<dbReference type="Proteomes" id="UP000011863">
    <property type="component" value="Chromosome"/>
</dbReference>
<dbReference type="InterPro" id="IPR016032">
    <property type="entry name" value="Sig_transdc_resp-reg_C-effctor"/>
</dbReference>
<dbReference type="PROSITE" id="PS50110">
    <property type="entry name" value="RESPONSE_REGULATORY"/>
    <property type="match status" value="1"/>
</dbReference>
<proteinExistence type="predicted"/>
<evidence type="ECO:0000313" key="10">
    <source>
        <dbReference type="EMBL" id="BAN03937.1"/>
    </source>
</evidence>
<dbReference type="GO" id="GO:0000156">
    <property type="term" value="F:phosphorelay response regulator activity"/>
    <property type="evidence" value="ECO:0007669"/>
    <property type="project" value="TreeGrafter"/>
</dbReference>
<dbReference type="SUPFAM" id="SSF52172">
    <property type="entry name" value="CheY-like"/>
    <property type="match status" value="1"/>
</dbReference>
<dbReference type="CDD" id="cd00383">
    <property type="entry name" value="trans_reg_C"/>
    <property type="match status" value="1"/>
</dbReference>
<dbReference type="SMART" id="SM00862">
    <property type="entry name" value="Trans_reg_C"/>
    <property type="match status" value="1"/>
</dbReference>
<feature type="domain" description="Response regulatory" evidence="8">
    <location>
        <begin position="4"/>
        <end position="118"/>
    </location>
</feature>
<protein>
    <submittedName>
        <fullName evidence="10">Two-component response regulator MprA</fullName>
    </submittedName>
</protein>
<evidence type="ECO:0000256" key="1">
    <source>
        <dbReference type="ARBA" id="ARBA00022553"/>
    </source>
</evidence>
<dbReference type="GO" id="GO:0005829">
    <property type="term" value="C:cytosol"/>
    <property type="evidence" value="ECO:0007669"/>
    <property type="project" value="TreeGrafter"/>
</dbReference>
<dbReference type="InterPro" id="IPR036388">
    <property type="entry name" value="WH-like_DNA-bd_sf"/>
</dbReference>
<dbReference type="PANTHER" id="PTHR48111:SF22">
    <property type="entry name" value="REGULATOR OF RPOS"/>
    <property type="match status" value="1"/>
</dbReference>
<organism evidence="10 11">
    <name type="scientific">Ilumatobacter coccineus (strain NBRC 103263 / KCTC 29153 / YM16-304)</name>
    <dbReference type="NCBI Taxonomy" id="1313172"/>
    <lineage>
        <taxon>Bacteria</taxon>
        <taxon>Bacillati</taxon>
        <taxon>Actinomycetota</taxon>
        <taxon>Acidimicrobiia</taxon>
        <taxon>Acidimicrobiales</taxon>
        <taxon>Ilumatobacteraceae</taxon>
        <taxon>Ilumatobacter</taxon>
    </lineage>
</organism>
<accession>A0A6C7EB21</accession>
<name>A0A6C7EB21_ILUCY</name>
<dbReference type="InterPro" id="IPR001789">
    <property type="entry name" value="Sig_transdc_resp-reg_receiver"/>
</dbReference>
<evidence type="ECO:0000256" key="5">
    <source>
        <dbReference type="ARBA" id="ARBA00023163"/>
    </source>
</evidence>
<keyword evidence="1 6" id="KW-0597">Phosphoprotein</keyword>
<keyword evidence="5" id="KW-0804">Transcription</keyword>
<dbReference type="PROSITE" id="PS51755">
    <property type="entry name" value="OMPR_PHOB"/>
    <property type="match status" value="1"/>
</dbReference>
<dbReference type="Gene3D" id="3.40.50.2300">
    <property type="match status" value="1"/>
</dbReference>
<dbReference type="Pfam" id="PF00486">
    <property type="entry name" value="Trans_reg_C"/>
    <property type="match status" value="1"/>
</dbReference>
<dbReference type="SMART" id="SM00448">
    <property type="entry name" value="REC"/>
    <property type="match status" value="1"/>
</dbReference>
<dbReference type="EMBL" id="AP012057">
    <property type="protein sequence ID" value="BAN03937.1"/>
    <property type="molecule type" value="Genomic_DNA"/>
</dbReference>
<dbReference type="RefSeq" id="WP_015443184.1">
    <property type="nucleotide sequence ID" value="NC_020520.1"/>
</dbReference>
<dbReference type="OrthoDB" id="5242462at2"/>
<keyword evidence="11" id="KW-1185">Reference proteome</keyword>
<evidence type="ECO:0000256" key="6">
    <source>
        <dbReference type="PROSITE-ProRule" id="PRU00169"/>
    </source>
</evidence>
<evidence type="ECO:0000259" key="9">
    <source>
        <dbReference type="PROSITE" id="PS51755"/>
    </source>
</evidence>
<dbReference type="GO" id="GO:0006355">
    <property type="term" value="P:regulation of DNA-templated transcription"/>
    <property type="evidence" value="ECO:0007669"/>
    <property type="project" value="InterPro"/>
</dbReference>
<gene>
    <name evidence="10" type="primary">mprA</name>
    <name evidence="10" type="ORF">YM304_36230</name>
</gene>
<keyword evidence="4 7" id="KW-0238">DNA-binding</keyword>
<evidence type="ECO:0000256" key="2">
    <source>
        <dbReference type="ARBA" id="ARBA00023012"/>
    </source>
</evidence>
<dbReference type="Pfam" id="PF00072">
    <property type="entry name" value="Response_reg"/>
    <property type="match status" value="1"/>
</dbReference>
<dbReference type="InterPro" id="IPR039420">
    <property type="entry name" value="WalR-like"/>
</dbReference>
<keyword evidence="3" id="KW-0805">Transcription regulation</keyword>
<dbReference type="FunFam" id="1.10.10.10:FF:000005">
    <property type="entry name" value="Two-component system response regulator"/>
    <property type="match status" value="1"/>
</dbReference>
<dbReference type="PANTHER" id="PTHR48111">
    <property type="entry name" value="REGULATOR OF RPOS"/>
    <property type="match status" value="1"/>
</dbReference>
<reference evidence="10 11" key="1">
    <citation type="journal article" date="2013" name="Int. J. Syst. Evol. Microbiol.">
        <title>Ilumatobacter nonamiense sp. nov. and Ilumatobacter coccineum sp. nov., isolated from seashore sand.</title>
        <authorList>
            <person name="Matsumoto A."/>
            <person name="Kasai H."/>
            <person name="Matsuo Y."/>
            <person name="Shizuri Y."/>
            <person name="Ichikawa N."/>
            <person name="Fujita N."/>
            <person name="Omura S."/>
            <person name="Takahashi Y."/>
        </authorList>
    </citation>
    <scope>NUCLEOTIDE SEQUENCE [LARGE SCALE GENOMIC DNA]</scope>
    <source>
        <strain evidence="11">NBRC 103263 / KCTC 29153 / YM16-304</strain>
    </source>
</reference>
<keyword evidence="2" id="KW-0902">Two-component regulatory system</keyword>
<sequence length="229" mass="25491">MTGSVLIAEDDRAVRESLLRALQLEGYDARAVSNGAEALDAIRSERPAALLLDVSMPMIDGLTVCRVLRSEGDRLPVLMLTARTETADRVAGLDAGADDYLPKPYDLDELLARLRALLRRSSYADSTEASELVVGDLRLDVRGRRAFRGDREMELSKTEFDLLELLASNVGIVLDHSLIYERIWNYDFGPDSKNLAVYIGYLRRKTEADGEERMVHTVRGVGYTLRAAT</sequence>
<dbReference type="KEGG" id="aym:YM304_36230"/>
<dbReference type="InterPro" id="IPR011006">
    <property type="entry name" value="CheY-like_superfamily"/>
</dbReference>
<dbReference type="Gene3D" id="6.10.250.690">
    <property type="match status" value="1"/>
</dbReference>
<feature type="DNA-binding region" description="OmpR/PhoB-type" evidence="7">
    <location>
        <begin position="129"/>
        <end position="227"/>
    </location>
</feature>
<feature type="domain" description="OmpR/PhoB-type" evidence="9">
    <location>
        <begin position="129"/>
        <end position="227"/>
    </location>
</feature>
<evidence type="ECO:0000256" key="3">
    <source>
        <dbReference type="ARBA" id="ARBA00023015"/>
    </source>
</evidence>
<evidence type="ECO:0000259" key="8">
    <source>
        <dbReference type="PROSITE" id="PS50110"/>
    </source>
</evidence>